<proteinExistence type="inferred from homology"/>
<evidence type="ECO:0000256" key="5">
    <source>
        <dbReference type="RuleBase" id="RU003476"/>
    </source>
</evidence>
<evidence type="ECO:0000313" key="9">
    <source>
        <dbReference type="Proteomes" id="UP000032604"/>
    </source>
</evidence>
<dbReference type="AlphaFoldDB" id="A0A0D5CIC0"/>
<evidence type="ECO:0000259" key="6">
    <source>
        <dbReference type="PROSITE" id="PS51462"/>
    </source>
</evidence>
<dbReference type="EMBL" id="CP011043">
    <property type="protein sequence ID" value="AJW79012.1"/>
    <property type="molecule type" value="Genomic_DNA"/>
</dbReference>
<evidence type="ECO:0000313" key="10">
    <source>
        <dbReference type="Proteomes" id="UP000266634"/>
    </source>
</evidence>
<dbReference type="RefSeq" id="WP_045528029.1">
    <property type="nucleotide sequence ID" value="NZ_CP011043.1"/>
</dbReference>
<comment type="cofactor">
    <cofactor evidence="1">
        <name>Mg(2+)</name>
        <dbReference type="ChEBI" id="CHEBI:18420"/>
    </cofactor>
</comment>
<dbReference type="OrthoDB" id="9804442at2"/>
<keyword evidence="4" id="KW-0460">Magnesium</keyword>
<evidence type="ECO:0000256" key="1">
    <source>
        <dbReference type="ARBA" id="ARBA00001946"/>
    </source>
</evidence>
<evidence type="ECO:0000313" key="8">
    <source>
        <dbReference type="EMBL" id="RIJ23187.1"/>
    </source>
</evidence>
<dbReference type="GO" id="GO:0016787">
    <property type="term" value="F:hydrolase activity"/>
    <property type="evidence" value="ECO:0007669"/>
    <property type="project" value="UniProtKB-KW"/>
</dbReference>
<keyword evidence="3 5" id="KW-0378">Hydrolase</keyword>
<evidence type="ECO:0000256" key="4">
    <source>
        <dbReference type="ARBA" id="ARBA00022842"/>
    </source>
</evidence>
<dbReference type="Gene3D" id="3.90.79.10">
    <property type="entry name" value="Nucleoside Triphosphate Pyrophosphohydrolase"/>
    <property type="match status" value="1"/>
</dbReference>
<dbReference type="PROSITE" id="PS00893">
    <property type="entry name" value="NUDIX_BOX"/>
    <property type="match status" value="1"/>
</dbReference>
<evidence type="ECO:0000256" key="3">
    <source>
        <dbReference type="ARBA" id="ARBA00022801"/>
    </source>
</evidence>
<dbReference type="Pfam" id="PF00293">
    <property type="entry name" value="NUDIX"/>
    <property type="match status" value="1"/>
</dbReference>
<reference evidence="7 9" key="1">
    <citation type="journal article" date="2015" name="Genome Announc.">
        <title>Complete Genome Sequence of Clavibacter michiganensis subsp. insidiosus R1-1 Using PacBio Single-Molecule Real-Time Technology.</title>
        <authorList>
            <person name="Lu Y."/>
            <person name="Samac D.A."/>
            <person name="Glazebrook J."/>
            <person name="Ishimaru C.A."/>
        </authorList>
    </citation>
    <scope>NUCLEOTIDE SEQUENCE [LARGE SCALE GENOMIC DNA]</scope>
    <source>
        <strain evidence="7 9">R1-1</strain>
    </source>
</reference>
<dbReference type="InterPro" id="IPR000086">
    <property type="entry name" value="NUDIX_hydrolase_dom"/>
</dbReference>
<evidence type="ECO:0000256" key="2">
    <source>
        <dbReference type="ARBA" id="ARBA00005582"/>
    </source>
</evidence>
<evidence type="ECO:0000313" key="7">
    <source>
        <dbReference type="EMBL" id="AJW79012.1"/>
    </source>
</evidence>
<dbReference type="PANTHER" id="PTHR43046:SF12">
    <property type="entry name" value="GDP-MANNOSE MANNOSYL HYDROLASE"/>
    <property type="match status" value="1"/>
</dbReference>
<name>A0A0D5CIC0_9MICO</name>
<dbReference type="Proteomes" id="UP000266634">
    <property type="component" value="Unassembled WGS sequence"/>
</dbReference>
<dbReference type="InterPro" id="IPR020476">
    <property type="entry name" value="Nudix_hydrolase"/>
</dbReference>
<organism evidence="7 9">
    <name type="scientific">Clavibacter michiganensis subsp. insidiosus</name>
    <dbReference type="NCBI Taxonomy" id="33014"/>
    <lineage>
        <taxon>Bacteria</taxon>
        <taxon>Bacillati</taxon>
        <taxon>Actinomycetota</taxon>
        <taxon>Actinomycetes</taxon>
        <taxon>Micrococcales</taxon>
        <taxon>Microbacteriaceae</taxon>
        <taxon>Clavibacter</taxon>
    </lineage>
</organism>
<accession>A0A0D5CIC0</accession>
<dbReference type="PRINTS" id="PR00502">
    <property type="entry name" value="NUDIXFAMILY"/>
</dbReference>
<dbReference type="CDD" id="cd04685">
    <property type="entry name" value="NUDIX_Hydrolase"/>
    <property type="match status" value="1"/>
</dbReference>
<dbReference type="PROSITE" id="PS51462">
    <property type="entry name" value="NUDIX"/>
    <property type="match status" value="1"/>
</dbReference>
<reference evidence="8 10" key="2">
    <citation type="submission" date="2018-08" db="EMBL/GenBank/DDBJ databases">
        <title>Genome Sequence of Clavibacter michiganensis Subspecies type strains, and the Atypical Peach-Colored Strains Isolated from Tomato.</title>
        <authorList>
            <person name="Osdaghi E."/>
            <person name="Portier P."/>
            <person name="Briand M."/>
            <person name="Jacques M.-A."/>
        </authorList>
    </citation>
    <scope>NUCLEOTIDE SEQUENCE [LARGE SCALE GENOMIC DNA]</scope>
    <source>
        <strain evidence="8 10">CFBP 6488</strain>
    </source>
</reference>
<dbReference type="Proteomes" id="UP000032604">
    <property type="component" value="Chromosome"/>
</dbReference>
<dbReference type="InterPro" id="IPR015797">
    <property type="entry name" value="NUDIX_hydrolase-like_dom_sf"/>
</dbReference>
<feature type="domain" description="Nudix hydrolase" evidence="6">
    <location>
        <begin position="9"/>
        <end position="150"/>
    </location>
</feature>
<dbReference type="PANTHER" id="PTHR43046">
    <property type="entry name" value="GDP-MANNOSE MANNOSYL HYDROLASE"/>
    <property type="match status" value="1"/>
</dbReference>
<protein>
    <submittedName>
        <fullName evidence="7">DNA mismatch repair protein MutT</fullName>
    </submittedName>
    <submittedName>
        <fullName evidence="8">NUDIX domain-containing protein</fullName>
    </submittedName>
</protein>
<dbReference type="PATRIC" id="fig|33014.5.peg.1587"/>
<sequence>MTDGEVVRHVRDTARILLVDERDRLLLFLTNYSVDVDLSPRWLTPGGGIDPGESPAQAARRELFEETGLRVDSVGEPVWEHDYARRRIDGDLDTGHSTFYLVRVDAFAPVSDNWMPDEFDDIHAHRWFGLDELAATEDPIEPAELVDVAREVLSRRS</sequence>
<dbReference type="SUPFAM" id="SSF55811">
    <property type="entry name" value="Nudix"/>
    <property type="match status" value="1"/>
</dbReference>
<comment type="similarity">
    <text evidence="2 5">Belongs to the Nudix hydrolase family.</text>
</comment>
<dbReference type="HOGENOM" id="CLU_100874_2_0_11"/>
<dbReference type="EMBL" id="QWEA01000495">
    <property type="protein sequence ID" value="RIJ23187.1"/>
    <property type="molecule type" value="Genomic_DNA"/>
</dbReference>
<gene>
    <name evidence="8" type="ORF">DZF93_11565</name>
    <name evidence="7" type="ORF">VO01_07620</name>
</gene>
<dbReference type="KEGG" id="cmh:VO01_07620"/>
<dbReference type="InterPro" id="IPR020084">
    <property type="entry name" value="NUDIX_hydrolase_CS"/>
</dbReference>